<dbReference type="BioCyc" id="BSUB633149:G1GM8-686-MONOMER"/>
<evidence type="ECO:0000313" key="4">
    <source>
        <dbReference type="Proteomes" id="UP000002696"/>
    </source>
</evidence>
<organism evidence="3 4">
    <name type="scientific">Brevundimonas subvibrioides (strain ATCC 15264 / DSM 4735 / LMG 14903 / NBRC 16000 / CB 81)</name>
    <name type="common">Caulobacter subvibrioides</name>
    <dbReference type="NCBI Taxonomy" id="633149"/>
    <lineage>
        <taxon>Bacteria</taxon>
        <taxon>Pseudomonadati</taxon>
        <taxon>Pseudomonadota</taxon>
        <taxon>Alphaproteobacteria</taxon>
        <taxon>Caulobacterales</taxon>
        <taxon>Caulobacteraceae</taxon>
        <taxon>Brevundimonas</taxon>
    </lineage>
</organism>
<dbReference type="InParanoid" id="D9QLR5"/>
<dbReference type="OrthoDB" id="9788973at2"/>
<dbReference type="SUPFAM" id="SSF54523">
    <property type="entry name" value="Pili subunits"/>
    <property type="match status" value="1"/>
</dbReference>
<keyword evidence="1 2" id="KW-0472">Membrane</keyword>
<keyword evidence="2" id="KW-1133">Transmembrane helix</keyword>
<feature type="transmembrane region" description="Helical" evidence="2">
    <location>
        <begin position="12"/>
        <end position="32"/>
    </location>
</feature>
<reference evidence="4" key="1">
    <citation type="journal article" date="2011" name="J. Bacteriol.">
        <title>Genome sequences of eight morphologically diverse alphaproteobacteria.</title>
        <authorList>
            <consortium name="US DOE Joint Genome Institute"/>
            <person name="Brown P.J."/>
            <person name="Kysela D.T."/>
            <person name="Buechlein A."/>
            <person name="Hemmerich C."/>
            <person name="Brun Y.V."/>
        </authorList>
    </citation>
    <scope>NUCLEOTIDE SEQUENCE [LARGE SCALE GENOMIC DNA]</scope>
    <source>
        <strain evidence="4">ATCC 15264 / DSM 4735 / LMG 14903 / NBRC 16000 / CB 81</strain>
    </source>
</reference>
<evidence type="ECO:0000256" key="2">
    <source>
        <dbReference type="SAM" id="Phobius"/>
    </source>
</evidence>
<sequence>MARRPDREGMILLNVLLVVAMASVTVLIMVAGQDIEIQRSARLRDVAQAGAYARAGELSAVTSLRRDGIVAAGTDNLAEPWAALGQTPVAVPGGRFALTIEDEQARFNLNGMVNADPAAISLFQRIGEAAGVAPETLIRIATVVRVAGPLSDSRLLVAAGVTRDEIALLEPFTTLLPPAALLNVNTVDETLLALVLRDPAAARTLIRQRDRVGYLTPAELAGVGASSTGLGFTSDHFRTVTAVTVGDVDQVVTSRLSRTRGAGRVDVTVVGRRSGV</sequence>
<comment type="similarity">
    <text evidence="1">Belongs to the GSP K family.</text>
</comment>
<dbReference type="eggNOG" id="COG3156">
    <property type="taxonomic scope" value="Bacteria"/>
</dbReference>
<dbReference type="PANTHER" id="PTHR38831:SF1">
    <property type="entry name" value="TYPE II SECRETION SYSTEM PROTEIN K-RELATED"/>
    <property type="match status" value="1"/>
</dbReference>
<keyword evidence="2" id="KW-0812">Transmembrane</keyword>
<dbReference type="Gene3D" id="3.30.1300.30">
    <property type="entry name" value="GSPII I/J protein-like"/>
    <property type="match status" value="1"/>
</dbReference>
<evidence type="ECO:0000313" key="3">
    <source>
        <dbReference type="EMBL" id="ADK99998.1"/>
    </source>
</evidence>
<name>D9QLR5_BRESC</name>
<dbReference type="AlphaFoldDB" id="D9QLR5"/>
<proteinExistence type="inferred from homology"/>
<dbReference type="GO" id="GO:0009306">
    <property type="term" value="P:protein secretion"/>
    <property type="evidence" value="ECO:0007669"/>
    <property type="project" value="InterPro"/>
</dbReference>
<dbReference type="PIRSF" id="PIRSF002786">
    <property type="entry name" value="XcpX"/>
    <property type="match status" value="1"/>
</dbReference>
<dbReference type="Proteomes" id="UP000002696">
    <property type="component" value="Chromosome"/>
</dbReference>
<dbReference type="EMBL" id="CP002102">
    <property type="protein sequence ID" value="ADK99998.1"/>
    <property type="molecule type" value="Genomic_DNA"/>
</dbReference>
<dbReference type="InterPro" id="IPR045584">
    <property type="entry name" value="Pilin-like"/>
</dbReference>
<protein>
    <recommendedName>
        <fullName evidence="1">Type II secretion system protein K</fullName>
    </recommendedName>
</protein>
<keyword evidence="1" id="KW-1003">Cell membrane</keyword>
<dbReference type="InterPro" id="IPR005628">
    <property type="entry name" value="GspK"/>
</dbReference>
<keyword evidence="1" id="KW-0813">Transport</keyword>
<keyword evidence="1" id="KW-0997">Cell inner membrane</keyword>
<comment type="subcellular location">
    <subcellularLocation>
        <location evidence="1">Cell inner membrane</location>
    </subcellularLocation>
</comment>
<dbReference type="HOGENOM" id="CLU_083017_0_0_5"/>
<dbReference type="GO" id="GO:0005886">
    <property type="term" value="C:plasma membrane"/>
    <property type="evidence" value="ECO:0007669"/>
    <property type="project" value="UniProtKB-SubCell"/>
</dbReference>
<keyword evidence="4" id="KW-1185">Reference proteome</keyword>
<evidence type="ECO:0000256" key="1">
    <source>
        <dbReference type="PIRNR" id="PIRNR002786"/>
    </source>
</evidence>
<accession>D9QLR5</accession>
<dbReference type="RefSeq" id="WP_013268102.1">
    <property type="nucleotide sequence ID" value="NC_014375.1"/>
</dbReference>
<dbReference type="KEGG" id="bsb:Bresu_0684"/>
<dbReference type="PANTHER" id="PTHR38831">
    <property type="entry name" value="TYPE II SECRETION SYSTEM PROTEIN K"/>
    <property type="match status" value="1"/>
</dbReference>
<gene>
    <name evidence="3" type="ordered locus">Bresu_0684</name>
</gene>
<dbReference type="STRING" id="633149.Bresu_0684"/>